<keyword evidence="5" id="KW-0378">Hydrolase</keyword>
<evidence type="ECO:0000256" key="7">
    <source>
        <dbReference type="ARBA" id="ARBA00023016"/>
    </source>
</evidence>
<dbReference type="InterPro" id="IPR038570">
    <property type="entry name" value="HicA_sf"/>
</dbReference>
<keyword evidence="6" id="KW-0694">RNA-binding</keyword>
<organism evidence="8 9">
    <name type="scientific">Treponema vincentii</name>
    <dbReference type="NCBI Taxonomy" id="69710"/>
    <lineage>
        <taxon>Bacteria</taxon>
        <taxon>Pseudomonadati</taxon>
        <taxon>Spirochaetota</taxon>
        <taxon>Spirochaetia</taxon>
        <taxon>Spirochaetales</taxon>
        <taxon>Treponemataceae</taxon>
        <taxon>Treponema</taxon>
    </lineage>
</organism>
<comment type="similarity">
    <text evidence="1">Belongs to the HicA mRNA interferase family.</text>
</comment>
<dbReference type="GO" id="GO:0003729">
    <property type="term" value="F:mRNA binding"/>
    <property type="evidence" value="ECO:0007669"/>
    <property type="project" value="InterPro"/>
</dbReference>
<dbReference type="AlphaFoldDB" id="A0A6P1Y418"/>
<keyword evidence="4" id="KW-0255">Endonuclease</keyword>
<sequence>MIGYKMTVKEIEKILKADGWYFVTAKGSHNQYKHTVKSGKVTVPNHKGDIPIGTVKAILKQAGLK</sequence>
<keyword evidence="7" id="KW-0346">Stress response</keyword>
<evidence type="ECO:0000256" key="3">
    <source>
        <dbReference type="ARBA" id="ARBA00022722"/>
    </source>
</evidence>
<evidence type="ECO:0000256" key="1">
    <source>
        <dbReference type="ARBA" id="ARBA00006620"/>
    </source>
</evidence>
<dbReference type="EMBL" id="CP048020">
    <property type="protein sequence ID" value="QHX44431.1"/>
    <property type="molecule type" value="Genomic_DNA"/>
</dbReference>
<evidence type="ECO:0000313" key="9">
    <source>
        <dbReference type="Proteomes" id="UP000464374"/>
    </source>
</evidence>
<proteinExistence type="inferred from homology"/>
<evidence type="ECO:0000256" key="2">
    <source>
        <dbReference type="ARBA" id="ARBA00022649"/>
    </source>
</evidence>
<dbReference type="GO" id="GO:0016787">
    <property type="term" value="F:hydrolase activity"/>
    <property type="evidence" value="ECO:0007669"/>
    <property type="project" value="UniProtKB-KW"/>
</dbReference>
<keyword evidence="2" id="KW-1277">Toxin-antitoxin system</keyword>
<protein>
    <submittedName>
        <fullName evidence="8">Addiction module toxin, HicA family</fullName>
    </submittedName>
</protein>
<evidence type="ECO:0000256" key="4">
    <source>
        <dbReference type="ARBA" id="ARBA00022759"/>
    </source>
</evidence>
<dbReference type="SUPFAM" id="SSF54786">
    <property type="entry name" value="YcfA/nrd intein domain"/>
    <property type="match status" value="1"/>
</dbReference>
<dbReference type="GO" id="GO:0004519">
    <property type="term" value="F:endonuclease activity"/>
    <property type="evidence" value="ECO:0007669"/>
    <property type="project" value="UniProtKB-KW"/>
</dbReference>
<accession>A0A6P1Y418</accession>
<dbReference type="InterPro" id="IPR012933">
    <property type="entry name" value="HicA_mRNA_interferase"/>
</dbReference>
<dbReference type="Pfam" id="PF07927">
    <property type="entry name" value="HicA_toxin"/>
    <property type="match status" value="1"/>
</dbReference>
<gene>
    <name evidence="8" type="ORF">GWP43_00470</name>
</gene>
<evidence type="ECO:0000313" key="8">
    <source>
        <dbReference type="EMBL" id="QHX44431.1"/>
    </source>
</evidence>
<evidence type="ECO:0000256" key="5">
    <source>
        <dbReference type="ARBA" id="ARBA00022801"/>
    </source>
</evidence>
<dbReference type="KEGG" id="trz:GWP43_00470"/>
<evidence type="ECO:0000256" key="6">
    <source>
        <dbReference type="ARBA" id="ARBA00022884"/>
    </source>
</evidence>
<name>A0A6P1Y418_9SPIR</name>
<dbReference type="Proteomes" id="UP000464374">
    <property type="component" value="Chromosome"/>
</dbReference>
<keyword evidence="3" id="KW-0540">Nuclease</keyword>
<reference evidence="8 9" key="1">
    <citation type="submission" date="2020-01" db="EMBL/GenBank/DDBJ databases">
        <title>Complete genome sequence of a human oral phylogroup 1 Treponema sp. strain ATCC 700766, originally isolated from periodontitis dental plaque.</title>
        <authorList>
            <person name="Chan Y."/>
            <person name="Huo Y.-B."/>
            <person name="Yu X.-L."/>
            <person name="Zeng H."/>
            <person name="Leung W.-K."/>
            <person name="Watt R.M."/>
        </authorList>
    </citation>
    <scope>NUCLEOTIDE SEQUENCE [LARGE SCALE GENOMIC DNA]</scope>
    <source>
        <strain evidence="8 9">OMZ 804</strain>
    </source>
</reference>
<dbReference type="Gene3D" id="3.30.920.30">
    <property type="entry name" value="Hypothetical protein"/>
    <property type="match status" value="1"/>
</dbReference>